<accession>A0ABU6J642</accession>
<sequence>MLSRWARVGVLAWVLGGFCLPLSANTTAASGGVNYRSHQLHPRQMPAVQLAQTDLSISRDPPSIPQPRSLRIALFLPISSESFRQAAEAVGAGVHAAHEREPDGVEIHLVDSGDAAQDIAERYRIAAEQADLVIGPLSRSAVAAVAQAGGIAKPTIALTAPEVLPDTSLAMPAQMLVIGLAIEDEARQVADWASHDNASRKAVVLHAGAAWQRRAAKAFELQWSKQRRELRVVELAAADSLLNGRVLLQLKKELAEESTVIFAALDAQQARQVRAVLGPRHPLYGTSQLNPVTLAGRGSAERMTDMDGVRLLEIPWQLDPGHAMVAAYARPANPAEPPPSADMERLYALGIDAYRVAREVAAQQGEFELDGVTGRLAVQIDTRQGRFQRSTERAVYRDGGVIPLEAQR</sequence>
<evidence type="ECO:0000256" key="2">
    <source>
        <dbReference type="SAM" id="SignalP"/>
    </source>
</evidence>
<dbReference type="CDD" id="cd06339">
    <property type="entry name" value="PBP1_YraM_LppC_lipoprotein-like"/>
    <property type="match status" value="1"/>
</dbReference>
<comment type="caution">
    <text evidence="3">The sequence shown here is derived from an EMBL/GenBank/DDBJ whole genome shotgun (WGS) entry which is preliminary data.</text>
</comment>
<gene>
    <name evidence="3" type="ORF">RY831_06320</name>
</gene>
<dbReference type="PANTHER" id="PTHR38038:SF1">
    <property type="entry name" value="PENICILLIN-BINDING PROTEIN ACTIVATOR LPOA"/>
    <property type="match status" value="1"/>
</dbReference>
<name>A0ABU6J642_9BURK</name>
<dbReference type="Pfam" id="PF04348">
    <property type="entry name" value="LppC"/>
    <property type="match status" value="1"/>
</dbReference>
<dbReference type="RefSeq" id="WP_326505482.1">
    <property type="nucleotide sequence ID" value="NZ_JAWIIV010000004.1"/>
</dbReference>
<dbReference type="Gene3D" id="3.40.50.2300">
    <property type="match status" value="2"/>
</dbReference>
<feature type="signal peptide" evidence="2">
    <location>
        <begin position="1"/>
        <end position="24"/>
    </location>
</feature>
<evidence type="ECO:0000313" key="3">
    <source>
        <dbReference type="EMBL" id="MEC4718752.1"/>
    </source>
</evidence>
<dbReference type="SUPFAM" id="SSF53822">
    <property type="entry name" value="Periplasmic binding protein-like I"/>
    <property type="match status" value="1"/>
</dbReference>
<proteinExistence type="predicted"/>
<keyword evidence="2" id="KW-0732">Signal</keyword>
<dbReference type="PANTHER" id="PTHR38038">
    <property type="entry name" value="PENICILLIN-BINDING PROTEIN ACTIVATOR LPOA"/>
    <property type="match status" value="1"/>
</dbReference>
<evidence type="ECO:0000313" key="4">
    <source>
        <dbReference type="Proteomes" id="UP001352263"/>
    </source>
</evidence>
<reference evidence="3 4" key="1">
    <citation type="submission" date="2023-10" db="EMBL/GenBank/DDBJ databases">
        <title>Noviherbaspirillum sp. CPCC 100848 genome assembly.</title>
        <authorList>
            <person name="Li X.Y."/>
            <person name="Fang X.M."/>
        </authorList>
    </citation>
    <scope>NUCLEOTIDE SEQUENCE [LARGE SCALE GENOMIC DNA]</scope>
    <source>
        <strain evidence="3 4">CPCC 100848</strain>
    </source>
</reference>
<dbReference type="InterPro" id="IPR007443">
    <property type="entry name" value="LpoA"/>
</dbReference>
<feature type="chain" id="PRO_5047062702" evidence="2">
    <location>
        <begin position="25"/>
        <end position="408"/>
    </location>
</feature>
<keyword evidence="4" id="KW-1185">Reference proteome</keyword>
<keyword evidence="1" id="KW-0472">Membrane</keyword>
<dbReference type="EMBL" id="JAWIIV010000004">
    <property type="protein sequence ID" value="MEC4718752.1"/>
    <property type="molecule type" value="Genomic_DNA"/>
</dbReference>
<evidence type="ECO:0000256" key="1">
    <source>
        <dbReference type="ARBA" id="ARBA00023136"/>
    </source>
</evidence>
<dbReference type="InterPro" id="IPR028082">
    <property type="entry name" value="Peripla_BP_I"/>
</dbReference>
<protein>
    <submittedName>
        <fullName evidence="3">Penicillin-binding protein activator</fullName>
    </submittedName>
</protein>
<organism evidence="3 4">
    <name type="scientific">Noviherbaspirillum album</name>
    <dbReference type="NCBI Taxonomy" id="3080276"/>
    <lineage>
        <taxon>Bacteria</taxon>
        <taxon>Pseudomonadati</taxon>
        <taxon>Pseudomonadota</taxon>
        <taxon>Betaproteobacteria</taxon>
        <taxon>Burkholderiales</taxon>
        <taxon>Oxalobacteraceae</taxon>
        <taxon>Noviherbaspirillum</taxon>
    </lineage>
</organism>
<dbReference type="Proteomes" id="UP001352263">
    <property type="component" value="Unassembled WGS sequence"/>
</dbReference>